<dbReference type="InterPro" id="IPR013078">
    <property type="entry name" value="His_Pase_superF_clade-1"/>
</dbReference>
<dbReference type="Gene3D" id="3.40.50.1240">
    <property type="entry name" value="Phosphoglycerate mutase-like"/>
    <property type="match status" value="1"/>
</dbReference>
<gene>
    <name evidence="1" type="ORF">DSM5745_07604</name>
</gene>
<dbReference type="Pfam" id="PF00300">
    <property type="entry name" value="His_Phos_1"/>
    <property type="match status" value="1"/>
</dbReference>
<dbReference type="GeneID" id="38117974"/>
<dbReference type="PANTHER" id="PTHR48100:SF1">
    <property type="entry name" value="HISTIDINE PHOSPHATASE FAMILY PROTEIN-RELATED"/>
    <property type="match status" value="1"/>
</dbReference>
<organism evidence="1 2">
    <name type="scientific">Aspergillus mulundensis</name>
    <dbReference type="NCBI Taxonomy" id="1810919"/>
    <lineage>
        <taxon>Eukaryota</taxon>
        <taxon>Fungi</taxon>
        <taxon>Dikarya</taxon>
        <taxon>Ascomycota</taxon>
        <taxon>Pezizomycotina</taxon>
        <taxon>Eurotiomycetes</taxon>
        <taxon>Eurotiomycetidae</taxon>
        <taxon>Eurotiales</taxon>
        <taxon>Aspergillaceae</taxon>
        <taxon>Aspergillus</taxon>
        <taxon>Aspergillus subgen. Nidulantes</taxon>
    </lineage>
</organism>
<evidence type="ECO:0000313" key="2">
    <source>
        <dbReference type="Proteomes" id="UP000256690"/>
    </source>
</evidence>
<dbReference type="EMBL" id="PVWQ01000009">
    <property type="protein sequence ID" value="RDW72432.1"/>
    <property type="molecule type" value="Genomic_DNA"/>
</dbReference>
<reference evidence="1 2" key="1">
    <citation type="journal article" date="2018" name="IMA Fungus">
        <title>IMA Genome-F 9: Draft genome sequence of Annulohypoxylon stygium, Aspergillus mulundensis, Berkeleyomyces basicola (syn. Thielaviopsis basicola), Ceratocystis smalleyi, two Cercospora beticola strains, Coleophoma cylindrospora, Fusarium fracticaudum, Phialophora cf. hyalina, and Morchella septimelata.</title>
        <authorList>
            <person name="Wingfield B.D."/>
            <person name="Bills G.F."/>
            <person name="Dong Y."/>
            <person name="Huang W."/>
            <person name="Nel W.J."/>
            <person name="Swalarsk-Parry B.S."/>
            <person name="Vaghefi N."/>
            <person name="Wilken P.M."/>
            <person name="An Z."/>
            <person name="de Beer Z.W."/>
            <person name="De Vos L."/>
            <person name="Chen L."/>
            <person name="Duong T.A."/>
            <person name="Gao Y."/>
            <person name="Hammerbacher A."/>
            <person name="Kikkert J.R."/>
            <person name="Li Y."/>
            <person name="Li H."/>
            <person name="Li K."/>
            <person name="Li Q."/>
            <person name="Liu X."/>
            <person name="Ma X."/>
            <person name="Naidoo K."/>
            <person name="Pethybridge S.J."/>
            <person name="Sun J."/>
            <person name="Steenkamp E.T."/>
            <person name="van der Nest M.A."/>
            <person name="van Wyk S."/>
            <person name="Wingfield M.J."/>
            <person name="Xiong C."/>
            <person name="Yue Q."/>
            <person name="Zhang X."/>
        </authorList>
    </citation>
    <scope>NUCLEOTIDE SEQUENCE [LARGE SCALE GENOMIC DNA]</scope>
    <source>
        <strain evidence="1 2">DSM 5745</strain>
    </source>
</reference>
<dbReference type="RefSeq" id="XP_026601652.1">
    <property type="nucleotide sequence ID" value="XM_026749620.1"/>
</dbReference>
<proteinExistence type="predicted"/>
<protein>
    <recommendedName>
        <fullName evidence="3">Phosphoglycerate mutase family protein</fullName>
    </recommendedName>
</protein>
<sequence length="328" mass="36672">MTNPNSTATSHFHFDFKTVTGIFLQDEGSTNPDTFDYASSNFGLINRSYPSDPQDETPNPSTQWPRLAEYITHLNTTASAETTYKLLFLGRHGQGVHNVAESRYGTALWDCRYSLLNGDEHGDWFDARLTDLGVSQARTAHEAWKRQIKNGIPRPQTYYVSPLMRCCETARVTFEDVGFPGTQKGEFRPLVKELLRETLGLHTCDARSPRSVIAAAYPTYLFEPGFSEEDPLHKADLRESDSARDARFFEFLSDVFANDEHSVLSMTAHSGAITSILNVVGHRRFALETGGVIPVLVKAERRAGPPPERVVEPWFGRPLCPGEGCVKN</sequence>
<name>A0A3D8REG6_9EURO</name>
<dbReference type="PANTHER" id="PTHR48100">
    <property type="entry name" value="BROAD-SPECIFICITY PHOSPHATASE YOR283W-RELATED"/>
    <property type="match status" value="1"/>
</dbReference>
<dbReference type="InterPro" id="IPR029033">
    <property type="entry name" value="His_PPase_superfam"/>
</dbReference>
<dbReference type="CDD" id="cd07067">
    <property type="entry name" value="HP_PGM_like"/>
    <property type="match status" value="1"/>
</dbReference>
<dbReference type="SMART" id="SM00855">
    <property type="entry name" value="PGAM"/>
    <property type="match status" value="1"/>
</dbReference>
<dbReference type="AlphaFoldDB" id="A0A3D8REG6"/>
<dbReference type="GO" id="GO:0005737">
    <property type="term" value="C:cytoplasm"/>
    <property type="evidence" value="ECO:0007669"/>
    <property type="project" value="TreeGrafter"/>
</dbReference>
<comment type="caution">
    <text evidence="1">The sequence shown here is derived from an EMBL/GenBank/DDBJ whole genome shotgun (WGS) entry which is preliminary data.</text>
</comment>
<dbReference type="OrthoDB" id="496981at2759"/>
<dbReference type="SUPFAM" id="SSF53254">
    <property type="entry name" value="Phosphoglycerate mutase-like"/>
    <property type="match status" value="1"/>
</dbReference>
<evidence type="ECO:0008006" key="3">
    <source>
        <dbReference type="Google" id="ProtNLM"/>
    </source>
</evidence>
<dbReference type="GO" id="GO:0016791">
    <property type="term" value="F:phosphatase activity"/>
    <property type="evidence" value="ECO:0007669"/>
    <property type="project" value="TreeGrafter"/>
</dbReference>
<keyword evidence="2" id="KW-1185">Reference proteome</keyword>
<evidence type="ECO:0000313" key="1">
    <source>
        <dbReference type="EMBL" id="RDW72432.1"/>
    </source>
</evidence>
<dbReference type="InterPro" id="IPR050275">
    <property type="entry name" value="PGM_Phosphatase"/>
</dbReference>
<accession>A0A3D8REG6</accession>
<dbReference type="Proteomes" id="UP000256690">
    <property type="component" value="Unassembled WGS sequence"/>
</dbReference>